<feature type="domain" description="Type I restriction modification DNA specificity" evidence="4">
    <location>
        <begin position="65"/>
        <end position="174"/>
    </location>
</feature>
<evidence type="ECO:0000256" key="1">
    <source>
        <dbReference type="ARBA" id="ARBA00010923"/>
    </source>
</evidence>
<evidence type="ECO:0000313" key="6">
    <source>
        <dbReference type="Proteomes" id="UP000189777"/>
    </source>
</evidence>
<dbReference type="AlphaFoldDB" id="A0A1T5JK15"/>
<gene>
    <name evidence="5" type="ORF">SAMN04324258_1471</name>
</gene>
<dbReference type="STRING" id="526729.SAMN04324258_1471"/>
<name>A0A1T5JK15_9MICO</name>
<dbReference type="SUPFAM" id="SSF116734">
    <property type="entry name" value="DNA methylase specificity domain"/>
    <property type="match status" value="2"/>
</dbReference>
<accession>A0A1T5JK15</accession>
<dbReference type="Proteomes" id="UP000189777">
    <property type="component" value="Unassembled WGS sequence"/>
</dbReference>
<dbReference type="GO" id="GO:0003677">
    <property type="term" value="F:DNA binding"/>
    <property type="evidence" value="ECO:0007669"/>
    <property type="project" value="UniProtKB-KW"/>
</dbReference>
<dbReference type="EMBL" id="FUZQ01000002">
    <property type="protein sequence ID" value="SKC51780.1"/>
    <property type="molecule type" value="Genomic_DNA"/>
</dbReference>
<keyword evidence="3" id="KW-0238">DNA-binding</keyword>
<dbReference type="InterPro" id="IPR000055">
    <property type="entry name" value="Restrct_endonuc_typeI_TRD"/>
</dbReference>
<dbReference type="InterPro" id="IPR044946">
    <property type="entry name" value="Restrct_endonuc_typeI_TRD_sf"/>
</dbReference>
<keyword evidence="2" id="KW-0680">Restriction system</keyword>
<evidence type="ECO:0000259" key="4">
    <source>
        <dbReference type="Pfam" id="PF01420"/>
    </source>
</evidence>
<dbReference type="GO" id="GO:0009307">
    <property type="term" value="P:DNA restriction-modification system"/>
    <property type="evidence" value="ECO:0007669"/>
    <property type="project" value="UniProtKB-KW"/>
</dbReference>
<dbReference type="PANTHER" id="PTHR30408:SF12">
    <property type="entry name" value="TYPE I RESTRICTION ENZYME MJAVIII SPECIFICITY SUBUNIT"/>
    <property type="match status" value="1"/>
</dbReference>
<dbReference type="InterPro" id="IPR052021">
    <property type="entry name" value="Type-I_RS_S_subunit"/>
</dbReference>
<proteinExistence type="inferred from homology"/>
<sequence length="386" mass="42632">MREWSETSFGHLGEIFDGPHATPTRRSVGPYFLNISSLQNGRLNLSESDHVSPEDFAMWTRRVTPVEGDLLFSYETRLGDAALMPGGVQACLGRRMALLRPDREVADPRYLLYMYLGPQFQRTIEQNTIHGATVERISLKTMGSWPVRLPDLREQRAIAEVLGALDDKIAANARLAATADELVGELYQRALEAGDCRTGWFFDFFTVAFGSAFKGEFFSDRGAGRPLIRIRDLKTFSPQVWTSETRADETIVRPGDVVVGMDADFTPTPWLGSEGLLNQRVCVVSSAHSRAFTLEAIRGPIAFIEGHKSGTTVIHLNKSDLTETRVVIPGEAAARRFDAEAQGVLDTRVNAAAEAGRLALLRDALLPQLMSGSLRVRKAREVVDAL</sequence>
<dbReference type="Pfam" id="PF01420">
    <property type="entry name" value="Methylase_S"/>
    <property type="match status" value="1"/>
</dbReference>
<comment type="similarity">
    <text evidence="1">Belongs to the type-I restriction system S methylase family.</text>
</comment>
<reference evidence="5 6" key="1">
    <citation type="submission" date="2017-02" db="EMBL/GenBank/DDBJ databases">
        <authorList>
            <person name="Peterson S.W."/>
        </authorList>
    </citation>
    <scope>NUCLEOTIDE SEQUENCE [LARGE SCALE GENOMIC DNA]</scope>
    <source>
        <strain evidence="5 6">DSM 21481</strain>
    </source>
</reference>
<dbReference type="Gene3D" id="3.90.220.20">
    <property type="entry name" value="DNA methylase specificity domains"/>
    <property type="match status" value="2"/>
</dbReference>
<organism evidence="5 6">
    <name type="scientific">Krasilnikoviella flava</name>
    <dbReference type="NCBI Taxonomy" id="526729"/>
    <lineage>
        <taxon>Bacteria</taxon>
        <taxon>Bacillati</taxon>
        <taxon>Actinomycetota</taxon>
        <taxon>Actinomycetes</taxon>
        <taxon>Micrococcales</taxon>
        <taxon>Promicromonosporaceae</taxon>
        <taxon>Krasilnikoviella</taxon>
    </lineage>
</organism>
<keyword evidence="6" id="KW-1185">Reference proteome</keyword>
<protein>
    <submittedName>
        <fullName evidence="5">Type I restriction enzyme, S subunit</fullName>
    </submittedName>
</protein>
<evidence type="ECO:0000313" key="5">
    <source>
        <dbReference type="EMBL" id="SKC51780.1"/>
    </source>
</evidence>
<dbReference type="PANTHER" id="PTHR30408">
    <property type="entry name" value="TYPE-1 RESTRICTION ENZYME ECOKI SPECIFICITY PROTEIN"/>
    <property type="match status" value="1"/>
</dbReference>
<evidence type="ECO:0000256" key="3">
    <source>
        <dbReference type="ARBA" id="ARBA00023125"/>
    </source>
</evidence>
<evidence type="ECO:0000256" key="2">
    <source>
        <dbReference type="ARBA" id="ARBA00022747"/>
    </source>
</evidence>
<dbReference type="OrthoDB" id="9798929at2"/>